<comment type="caution">
    <text evidence="3">The sequence shown here is derived from an EMBL/GenBank/DDBJ whole genome shotgun (WGS) entry which is preliminary data.</text>
</comment>
<evidence type="ECO:0000256" key="1">
    <source>
        <dbReference type="SAM" id="MobiDB-lite"/>
    </source>
</evidence>
<feature type="compositionally biased region" description="Basic and acidic residues" evidence="1">
    <location>
        <begin position="148"/>
        <end position="163"/>
    </location>
</feature>
<name>A0ABD0LSB2_9CAEN</name>
<proteinExistence type="predicted"/>
<dbReference type="Proteomes" id="UP001519460">
    <property type="component" value="Unassembled WGS sequence"/>
</dbReference>
<keyword evidence="2" id="KW-0812">Transmembrane</keyword>
<keyword evidence="2" id="KW-0472">Membrane</keyword>
<organism evidence="3 4">
    <name type="scientific">Batillaria attramentaria</name>
    <dbReference type="NCBI Taxonomy" id="370345"/>
    <lineage>
        <taxon>Eukaryota</taxon>
        <taxon>Metazoa</taxon>
        <taxon>Spiralia</taxon>
        <taxon>Lophotrochozoa</taxon>
        <taxon>Mollusca</taxon>
        <taxon>Gastropoda</taxon>
        <taxon>Caenogastropoda</taxon>
        <taxon>Sorbeoconcha</taxon>
        <taxon>Cerithioidea</taxon>
        <taxon>Batillariidae</taxon>
        <taxon>Batillaria</taxon>
    </lineage>
</organism>
<protein>
    <submittedName>
        <fullName evidence="3">Uncharacterized protein</fullName>
    </submittedName>
</protein>
<evidence type="ECO:0000256" key="2">
    <source>
        <dbReference type="SAM" id="Phobius"/>
    </source>
</evidence>
<dbReference type="EMBL" id="JACVVK020000028">
    <property type="protein sequence ID" value="KAK7501963.1"/>
    <property type="molecule type" value="Genomic_DNA"/>
</dbReference>
<feature type="compositionally biased region" description="Polar residues" evidence="1">
    <location>
        <begin position="164"/>
        <end position="175"/>
    </location>
</feature>
<gene>
    <name evidence="3" type="ORF">BaRGS_00006715</name>
</gene>
<reference evidence="3 4" key="1">
    <citation type="journal article" date="2023" name="Sci. Data">
        <title>Genome assembly of the Korean intertidal mud-creeper Batillaria attramentaria.</title>
        <authorList>
            <person name="Patra A.K."/>
            <person name="Ho P.T."/>
            <person name="Jun S."/>
            <person name="Lee S.J."/>
            <person name="Kim Y."/>
            <person name="Won Y.J."/>
        </authorList>
    </citation>
    <scope>NUCLEOTIDE SEQUENCE [LARGE SCALE GENOMIC DNA]</scope>
    <source>
        <strain evidence="3">Wonlab-2016</strain>
    </source>
</reference>
<evidence type="ECO:0000313" key="3">
    <source>
        <dbReference type="EMBL" id="KAK7501963.1"/>
    </source>
</evidence>
<feature type="transmembrane region" description="Helical" evidence="2">
    <location>
        <begin position="84"/>
        <end position="102"/>
    </location>
</feature>
<evidence type="ECO:0000313" key="4">
    <source>
        <dbReference type="Proteomes" id="UP001519460"/>
    </source>
</evidence>
<keyword evidence="4" id="KW-1185">Reference proteome</keyword>
<feature type="region of interest" description="Disordered" evidence="1">
    <location>
        <begin position="111"/>
        <end position="255"/>
    </location>
</feature>
<keyword evidence="2" id="KW-1133">Transmembrane helix</keyword>
<accession>A0ABD0LSB2</accession>
<sequence length="330" mass="35951">MHHPPSTQDENSEFDCLPGMVPCYRDCCHRGLQFCNDREQRCQHCNERELYCGNETLLPPACDVYCLKRDPHLCSGMPDTVHPAYFWSTCILGTLLALLLITEGGRRCSKKLSQRRQTRTMPELPDELDSSAESLLPGKNAATVTEAEEPRDITAEADGHPRETQSPTFGGSATFTPALHEPSLSPASPPAFQPGPASSLNLPPGEMLTPPPTPPASRPLTPTDEDTKVKKVVSMSAEASTQVRESPPLLGKQAPFHPTSLPCDYGDEVGENTGDQFNYDDTAIGCGKGRCHDPRLDNLIPSSDVDHIVSIHTGHSSPLHGRGVRYMTDS</sequence>
<dbReference type="AlphaFoldDB" id="A0ABD0LSB2"/>